<proteinExistence type="predicted"/>
<keyword evidence="2" id="KW-1185">Reference proteome</keyword>
<organism evidence="1 2">
    <name type="scientific">Paramecium pentaurelia</name>
    <dbReference type="NCBI Taxonomy" id="43138"/>
    <lineage>
        <taxon>Eukaryota</taxon>
        <taxon>Sar</taxon>
        <taxon>Alveolata</taxon>
        <taxon>Ciliophora</taxon>
        <taxon>Intramacronucleata</taxon>
        <taxon>Oligohymenophorea</taxon>
        <taxon>Peniculida</taxon>
        <taxon>Parameciidae</taxon>
        <taxon>Paramecium</taxon>
    </lineage>
</organism>
<dbReference type="Proteomes" id="UP000689195">
    <property type="component" value="Unassembled WGS sequence"/>
</dbReference>
<gene>
    <name evidence="1" type="ORF">PPENT_87.1.T1820001</name>
</gene>
<evidence type="ECO:0000313" key="2">
    <source>
        <dbReference type="Proteomes" id="UP000689195"/>
    </source>
</evidence>
<accession>A0A8S1YJB0</accession>
<evidence type="ECO:0000313" key="1">
    <source>
        <dbReference type="EMBL" id="CAD8213598.1"/>
    </source>
</evidence>
<dbReference type="AlphaFoldDB" id="A0A8S1YJB0"/>
<sequence length="94" mass="11268">MESVEQYTEKMRTLTQQCIKNFNQFKDESYYQVNGFIDSIYYQLCLKPAPEQKKDHETSYKLAKLPDPTQVKIDMIVIIHNEICQNDLIFHLYQ</sequence>
<dbReference type="EMBL" id="CAJJDO010000182">
    <property type="protein sequence ID" value="CAD8213598.1"/>
    <property type="molecule type" value="Genomic_DNA"/>
</dbReference>
<comment type="caution">
    <text evidence="1">The sequence shown here is derived from an EMBL/GenBank/DDBJ whole genome shotgun (WGS) entry which is preliminary data.</text>
</comment>
<protein>
    <submittedName>
        <fullName evidence="1">Uncharacterized protein</fullName>
    </submittedName>
</protein>
<name>A0A8S1YJB0_9CILI</name>
<reference evidence="1" key="1">
    <citation type="submission" date="2021-01" db="EMBL/GenBank/DDBJ databases">
        <authorList>
            <consortium name="Genoscope - CEA"/>
            <person name="William W."/>
        </authorList>
    </citation>
    <scope>NUCLEOTIDE SEQUENCE</scope>
</reference>